<dbReference type="InterPro" id="IPR019408">
    <property type="entry name" value="7TM_GPCR_serpentine_rcpt_Srab"/>
</dbReference>
<evidence type="ECO:0000256" key="3">
    <source>
        <dbReference type="ARBA" id="ARBA00022989"/>
    </source>
</evidence>
<dbReference type="WBParaSite" id="PSU_v2.g3757.t1">
    <property type="protein sequence ID" value="PSU_v2.g3757.t1"/>
    <property type="gene ID" value="PSU_v2.g3757"/>
</dbReference>
<evidence type="ECO:0000256" key="2">
    <source>
        <dbReference type="ARBA" id="ARBA00022692"/>
    </source>
</evidence>
<protein>
    <submittedName>
        <fullName evidence="7">Uncharacterized protein</fullName>
    </submittedName>
</protein>
<feature type="transmembrane region" description="Helical" evidence="5">
    <location>
        <begin position="65"/>
        <end position="84"/>
    </location>
</feature>
<comment type="subcellular location">
    <subcellularLocation>
        <location evidence="1">Membrane</location>
        <topology evidence="1">Multi-pass membrane protein</topology>
    </subcellularLocation>
</comment>
<dbReference type="AlphaFoldDB" id="A0A914YUD9"/>
<keyword evidence="2 5" id="KW-0812">Transmembrane</keyword>
<keyword evidence="3 5" id="KW-1133">Transmembrane helix</keyword>
<organism evidence="6 7">
    <name type="scientific">Panagrolaimus superbus</name>
    <dbReference type="NCBI Taxonomy" id="310955"/>
    <lineage>
        <taxon>Eukaryota</taxon>
        <taxon>Metazoa</taxon>
        <taxon>Ecdysozoa</taxon>
        <taxon>Nematoda</taxon>
        <taxon>Chromadorea</taxon>
        <taxon>Rhabditida</taxon>
        <taxon>Tylenchina</taxon>
        <taxon>Panagrolaimomorpha</taxon>
        <taxon>Panagrolaimoidea</taxon>
        <taxon>Panagrolaimidae</taxon>
        <taxon>Panagrolaimus</taxon>
    </lineage>
</organism>
<keyword evidence="6" id="KW-1185">Reference proteome</keyword>
<dbReference type="Pfam" id="PF10292">
    <property type="entry name" value="7TM_GPCR_Srab"/>
    <property type="match status" value="1"/>
</dbReference>
<keyword evidence="4 5" id="KW-0472">Membrane</keyword>
<evidence type="ECO:0000313" key="6">
    <source>
        <dbReference type="Proteomes" id="UP000887577"/>
    </source>
</evidence>
<evidence type="ECO:0000256" key="5">
    <source>
        <dbReference type="SAM" id="Phobius"/>
    </source>
</evidence>
<reference evidence="7" key="1">
    <citation type="submission" date="2022-11" db="UniProtKB">
        <authorList>
            <consortium name="WormBaseParasite"/>
        </authorList>
    </citation>
    <scope>IDENTIFICATION</scope>
</reference>
<evidence type="ECO:0000256" key="4">
    <source>
        <dbReference type="ARBA" id="ARBA00023136"/>
    </source>
</evidence>
<name>A0A914YUD9_9BILA</name>
<accession>A0A914YUD9</accession>
<feature type="transmembrane region" description="Helical" evidence="5">
    <location>
        <begin position="25"/>
        <end position="45"/>
    </location>
</feature>
<evidence type="ECO:0000313" key="7">
    <source>
        <dbReference type="WBParaSite" id="PSU_v2.g3757.t1"/>
    </source>
</evidence>
<dbReference type="GO" id="GO:0016020">
    <property type="term" value="C:membrane"/>
    <property type="evidence" value="ECO:0007669"/>
    <property type="project" value="UniProtKB-SubCell"/>
</dbReference>
<dbReference type="Proteomes" id="UP000887577">
    <property type="component" value="Unplaced"/>
</dbReference>
<proteinExistence type="predicted"/>
<evidence type="ECO:0000256" key="1">
    <source>
        <dbReference type="ARBA" id="ARBA00004141"/>
    </source>
</evidence>
<sequence>MKNRSTEHSLTSRYQLTEIIKTSRYVLPLCLVLCLLLFIQIIVLYVSVETFNITDLKAFSVIKEVSSLLVAPIYAIFFGFMFYLRHRLQHCRHLQTCFGLRRGVPVQEIPNQTDTYFQIYANEWK</sequence>